<gene>
    <name evidence="1" type="ORF">PACILC2_33310</name>
</gene>
<sequence>MMHSNVRSIDLFAISKPINPLTWMFLVNRLQTLYYIFFCRTS</sequence>
<evidence type="ECO:0000313" key="2">
    <source>
        <dbReference type="Proteomes" id="UP000680304"/>
    </source>
</evidence>
<dbReference type="Proteomes" id="UP000680304">
    <property type="component" value="Unassembled WGS sequence"/>
</dbReference>
<proteinExistence type="predicted"/>
<name>A0ABQ4N940_9BACL</name>
<organism evidence="1 2">
    <name type="scientific">Paenibacillus cisolokensis</name>
    <dbReference type="NCBI Taxonomy" id="1658519"/>
    <lineage>
        <taxon>Bacteria</taxon>
        <taxon>Bacillati</taxon>
        <taxon>Bacillota</taxon>
        <taxon>Bacilli</taxon>
        <taxon>Bacillales</taxon>
        <taxon>Paenibacillaceae</taxon>
        <taxon>Paenibacillus</taxon>
    </lineage>
</organism>
<reference evidence="1 2" key="1">
    <citation type="submission" date="2021-04" db="EMBL/GenBank/DDBJ databases">
        <title>Draft genome sequence of Paenibacillus cisolokensis, LC2-13A.</title>
        <authorList>
            <person name="Uke A."/>
            <person name="Chhe C."/>
            <person name="Baramee S."/>
            <person name="Kosugi A."/>
        </authorList>
    </citation>
    <scope>NUCLEOTIDE SEQUENCE [LARGE SCALE GENOMIC DNA]</scope>
    <source>
        <strain evidence="1 2">LC2-13A</strain>
    </source>
</reference>
<keyword evidence="2" id="KW-1185">Reference proteome</keyword>
<accession>A0ABQ4N940</accession>
<dbReference type="EMBL" id="BOVJ01000106">
    <property type="protein sequence ID" value="GIQ64763.1"/>
    <property type="molecule type" value="Genomic_DNA"/>
</dbReference>
<comment type="caution">
    <text evidence="1">The sequence shown here is derived from an EMBL/GenBank/DDBJ whole genome shotgun (WGS) entry which is preliminary data.</text>
</comment>
<dbReference type="RefSeq" id="WP_280515322.1">
    <property type="nucleotide sequence ID" value="NZ_BOVJ01000106.1"/>
</dbReference>
<protein>
    <submittedName>
        <fullName evidence="1">Uncharacterized protein</fullName>
    </submittedName>
</protein>
<evidence type="ECO:0000313" key="1">
    <source>
        <dbReference type="EMBL" id="GIQ64763.1"/>
    </source>
</evidence>